<dbReference type="OrthoDB" id="10636496at2759"/>
<sequence length="252" mass="30548">MEMDVNQNYQNQKAIDSESIRRIQYRFQEDLAFNLLSNGFYNRFTECSSQWKNQQKIQTQFFKIYMLQLKIRFLVEPKSLFPYQIQILSFHSRTLRNYRLRSTDQLTKGQTIKRFSFETNSSGTLRSQIYLRETQSRKTQRFSTLFFSKPSGLPYETRLKIENSEKPYYQLPERNDYFKSPHDSLLRTKFLRFPFENDSTNSCLTRCPRFINSDQRLIFLRALFLNNYQTNHEDKIIYCRPIQDPTFKYISC</sequence>
<comment type="caution">
    <text evidence="1">The sequence shown here is derived from an EMBL/GenBank/DDBJ whole genome shotgun (WGS) entry which is preliminary data.</text>
</comment>
<evidence type="ECO:0000313" key="1">
    <source>
        <dbReference type="EMBL" id="CAD8185071.1"/>
    </source>
</evidence>
<dbReference type="Proteomes" id="UP000689195">
    <property type="component" value="Unassembled WGS sequence"/>
</dbReference>
<accession>A0A8S1W6R8</accession>
<organism evidence="1 2">
    <name type="scientific">Paramecium pentaurelia</name>
    <dbReference type="NCBI Taxonomy" id="43138"/>
    <lineage>
        <taxon>Eukaryota</taxon>
        <taxon>Sar</taxon>
        <taxon>Alveolata</taxon>
        <taxon>Ciliophora</taxon>
        <taxon>Intramacronucleata</taxon>
        <taxon>Oligohymenophorea</taxon>
        <taxon>Peniculida</taxon>
        <taxon>Parameciidae</taxon>
        <taxon>Paramecium</taxon>
    </lineage>
</organism>
<evidence type="ECO:0000313" key="2">
    <source>
        <dbReference type="Proteomes" id="UP000689195"/>
    </source>
</evidence>
<proteinExistence type="predicted"/>
<keyword evidence="2" id="KW-1185">Reference proteome</keyword>
<dbReference type="AlphaFoldDB" id="A0A8S1W6R8"/>
<reference evidence="1" key="1">
    <citation type="submission" date="2021-01" db="EMBL/GenBank/DDBJ databases">
        <authorList>
            <consortium name="Genoscope - CEA"/>
            <person name="William W."/>
        </authorList>
    </citation>
    <scope>NUCLEOTIDE SEQUENCE</scope>
</reference>
<dbReference type="EMBL" id="CAJJDO010000084">
    <property type="protein sequence ID" value="CAD8185071.1"/>
    <property type="molecule type" value="Genomic_DNA"/>
</dbReference>
<protein>
    <submittedName>
        <fullName evidence="1">Uncharacterized protein</fullName>
    </submittedName>
</protein>
<gene>
    <name evidence="1" type="ORF">PPENT_87.1.T0840148</name>
</gene>
<name>A0A8S1W6R8_9CILI</name>